<proteinExistence type="predicted"/>
<dbReference type="EMBL" id="ML736776">
    <property type="protein sequence ID" value="KAE8403506.1"/>
    <property type="molecule type" value="Genomic_DNA"/>
</dbReference>
<name>A0A5N7DAL7_9EURO</name>
<dbReference type="RefSeq" id="XP_031940825.1">
    <property type="nucleotide sequence ID" value="XM_032082168.1"/>
</dbReference>
<dbReference type="GeneID" id="43666859"/>
<sequence length="172" mass="19225">MGVFPSQYRGSDGYPGFPFFCGRQSSNSSLGIASGGVIRPHSELRTQVPSRSKITLIRVSIASFMVLDSQYRTILAVSVPVFGSFIRPEFFLPMLFLPHTLHVYSNIAPQDHIKSSKRRWPGNQLPVDLVTHTFLVLFSFFFFPFLPPSPNNILVTLPFARSLRIGDSTFAA</sequence>
<accession>A0A5N7DAL7</accession>
<protein>
    <submittedName>
        <fullName evidence="1">Uncharacterized protein</fullName>
    </submittedName>
</protein>
<keyword evidence="2" id="KW-1185">Reference proteome</keyword>
<organism evidence="1 2">
    <name type="scientific">Aspergillus pseudonomiae</name>
    <dbReference type="NCBI Taxonomy" id="1506151"/>
    <lineage>
        <taxon>Eukaryota</taxon>
        <taxon>Fungi</taxon>
        <taxon>Dikarya</taxon>
        <taxon>Ascomycota</taxon>
        <taxon>Pezizomycotina</taxon>
        <taxon>Eurotiomycetes</taxon>
        <taxon>Eurotiomycetidae</taxon>
        <taxon>Eurotiales</taxon>
        <taxon>Aspergillaceae</taxon>
        <taxon>Aspergillus</taxon>
        <taxon>Aspergillus subgen. Circumdati</taxon>
    </lineage>
</organism>
<dbReference type="AlphaFoldDB" id="A0A5N7DAL7"/>
<evidence type="ECO:0000313" key="1">
    <source>
        <dbReference type="EMBL" id="KAE8403506.1"/>
    </source>
</evidence>
<gene>
    <name evidence="1" type="ORF">BDV37DRAFT_250243</name>
</gene>
<dbReference type="Proteomes" id="UP000325579">
    <property type="component" value="Unassembled WGS sequence"/>
</dbReference>
<reference evidence="1 2" key="1">
    <citation type="submission" date="2019-04" db="EMBL/GenBank/DDBJ databases">
        <authorList>
            <consortium name="DOE Joint Genome Institute"/>
            <person name="Mondo S."/>
            <person name="Kjaerbolling I."/>
            <person name="Vesth T."/>
            <person name="Frisvad J.C."/>
            <person name="Nybo J.L."/>
            <person name="Theobald S."/>
            <person name="Kildgaard S."/>
            <person name="Isbrandt T."/>
            <person name="Kuo A."/>
            <person name="Sato A."/>
            <person name="Lyhne E.K."/>
            <person name="Kogle M.E."/>
            <person name="Wiebenga A."/>
            <person name="Kun R.S."/>
            <person name="Lubbers R.J."/>
            <person name="Makela M.R."/>
            <person name="Barry K."/>
            <person name="Chovatia M."/>
            <person name="Clum A."/>
            <person name="Daum C."/>
            <person name="Haridas S."/>
            <person name="He G."/>
            <person name="LaButti K."/>
            <person name="Lipzen A."/>
            <person name="Riley R."/>
            <person name="Salamov A."/>
            <person name="Simmons B.A."/>
            <person name="Magnuson J.K."/>
            <person name="Henrissat B."/>
            <person name="Mortensen U.H."/>
            <person name="Larsen T.O."/>
            <person name="Devries R.P."/>
            <person name="Grigoriev I.V."/>
            <person name="Machida M."/>
            <person name="Baker S.E."/>
            <person name="Andersen M.R."/>
            <person name="Cantor M.N."/>
            <person name="Hua S.X."/>
        </authorList>
    </citation>
    <scope>NUCLEOTIDE SEQUENCE [LARGE SCALE GENOMIC DNA]</scope>
    <source>
        <strain evidence="1 2">CBS 119388</strain>
    </source>
</reference>
<evidence type="ECO:0000313" key="2">
    <source>
        <dbReference type="Proteomes" id="UP000325579"/>
    </source>
</evidence>